<comment type="caution">
    <text evidence="1">The sequence shown here is derived from an EMBL/GenBank/DDBJ whole genome shotgun (WGS) entry which is preliminary data.</text>
</comment>
<organism evidence="1 2">
    <name type="scientific">Chryseotalea sanaruensis</name>
    <dbReference type="NCBI Taxonomy" id="2482724"/>
    <lineage>
        <taxon>Bacteria</taxon>
        <taxon>Pseudomonadati</taxon>
        <taxon>Bacteroidota</taxon>
        <taxon>Cytophagia</taxon>
        <taxon>Cytophagales</taxon>
        <taxon>Chryseotaleaceae</taxon>
        <taxon>Chryseotalea</taxon>
    </lineage>
</organism>
<dbReference type="RefSeq" id="WP_127121555.1">
    <property type="nucleotide sequence ID" value="NZ_BHXQ01000002.1"/>
</dbReference>
<evidence type="ECO:0000313" key="2">
    <source>
        <dbReference type="Proteomes" id="UP000288227"/>
    </source>
</evidence>
<gene>
    <name evidence="1" type="ORF">SanaruYs_11200</name>
</gene>
<dbReference type="OrthoDB" id="1163801at2"/>
<evidence type="ECO:0000313" key="1">
    <source>
        <dbReference type="EMBL" id="GCC50901.1"/>
    </source>
</evidence>
<keyword evidence="2" id="KW-1185">Reference proteome</keyword>
<evidence type="ECO:0008006" key="3">
    <source>
        <dbReference type="Google" id="ProtNLM"/>
    </source>
</evidence>
<reference evidence="1 2" key="1">
    <citation type="submission" date="2018-11" db="EMBL/GenBank/DDBJ databases">
        <title>Chryseotalea sanarue gen. nov., sp., nov., a member of the family Cytophagaceae, isolated from a brackish lake in Hamamatsu Japan.</title>
        <authorList>
            <person name="Maejima Y."/>
            <person name="Iino T."/>
            <person name="Muraguchi Y."/>
            <person name="Fukuda K."/>
            <person name="Ohkuma M."/>
            <person name="Moriuchi R."/>
            <person name="Dohra H."/>
            <person name="Kimbara K."/>
            <person name="Shintani M."/>
        </authorList>
    </citation>
    <scope>NUCLEOTIDE SEQUENCE [LARGE SCALE GENOMIC DNA]</scope>
    <source>
        <strain evidence="1 2">Ys</strain>
    </source>
</reference>
<sequence>MSLLKAIDRLQRLDYSIRTKTTGTANEFANKLGISRSTLMENLAEMRALGAEICFCHHRKTYFYSNDFKLLIGDRSLDNIKGGDAELYNNYARKFYQSDATGHPYINLVQSI</sequence>
<accession>A0A401U7N0</accession>
<protein>
    <recommendedName>
        <fullName evidence="3">Helix-turn-helix type 11 domain-containing protein</fullName>
    </recommendedName>
</protein>
<proteinExistence type="predicted"/>
<dbReference type="AlphaFoldDB" id="A0A401U7N0"/>
<name>A0A401U7N0_9BACT</name>
<dbReference type="Proteomes" id="UP000288227">
    <property type="component" value="Unassembled WGS sequence"/>
</dbReference>
<dbReference type="EMBL" id="BHXQ01000002">
    <property type="protein sequence ID" value="GCC50901.1"/>
    <property type="molecule type" value="Genomic_DNA"/>
</dbReference>